<dbReference type="AlphaFoldDB" id="A0A6P6B7M9"/>
<feature type="compositionally biased region" description="Basic and acidic residues" evidence="9">
    <location>
        <begin position="142"/>
        <end position="166"/>
    </location>
</feature>
<keyword evidence="4" id="KW-0653">Protein transport</keyword>
<dbReference type="CDD" id="cd21442">
    <property type="entry name" value="SNARE_NTD_STX6-like"/>
    <property type="match status" value="1"/>
</dbReference>
<dbReference type="Gene3D" id="1.20.58.90">
    <property type="match status" value="1"/>
</dbReference>
<evidence type="ECO:0000256" key="7">
    <source>
        <dbReference type="ARBA" id="ARBA00023136"/>
    </source>
</evidence>
<evidence type="ECO:0000256" key="6">
    <source>
        <dbReference type="ARBA" id="ARBA00023034"/>
    </source>
</evidence>
<feature type="domain" description="Syntaxin 6/10/61 N-terminal" evidence="11">
    <location>
        <begin position="11"/>
        <end position="103"/>
    </location>
</feature>
<keyword evidence="2" id="KW-0813">Transport</keyword>
<keyword evidence="7 10" id="KW-0472">Membrane</keyword>
<dbReference type="InterPro" id="IPR015260">
    <property type="entry name" value="Syntaxin-6/10/61_N"/>
</dbReference>
<keyword evidence="6" id="KW-0333">Golgi apparatus</keyword>
<dbReference type="GeneID" id="111315456"/>
<evidence type="ECO:0000259" key="11">
    <source>
        <dbReference type="Pfam" id="PF09177"/>
    </source>
</evidence>
<keyword evidence="12" id="KW-1185">Reference proteome</keyword>
<evidence type="ECO:0000256" key="3">
    <source>
        <dbReference type="ARBA" id="ARBA00022692"/>
    </source>
</evidence>
<dbReference type="GO" id="GO:0016020">
    <property type="term" value="C:membrane"/>
    <property type="evidence" value="ECO:0007669"/>
    <property type="project" value="InterPro"/>
</dbReference>
<dbReference type="Pfam" id="PF09177">
    <property type="entry name" value="STX6_10_61_N"/>
    <property type="match status" value="1"/>
</dbReference>
<dbReference type="KEGG" id="dzi:111315456"/>
<feature type="transmembrane region" description="Helical" evidence="10">
    <location>
        <begin position="326"/>
        <end position="343"/>
    </location>
</feature>
<reference evidence="13" key="1">
    <citation type="submission" date="2025-08" db="UniProtKB">
        <authorList>
            <consortium name="RefSeq"/>
        </authorList>
    </citation>
    <scope>IDENTIFICATION</scope>
    <source>
        <tissue evidence="13">Fruit stalk</tissue>
    </source>
</reference>
<organism evidence="12 13">
    <name type="scientific">Durio zibethinus</name>
    <name type="common">Durian</name>
    <dbReference type="NCBI Taxonomy" id="66656"/>
    <lineage>
        <taxon>Eukaryota</taxon>
        <taxon>Viridiplantae</taxon>
        <taxon>Streptophyta</taxon>
        <taxon>Embryophyta</taxon>
        <taxon>Tracheophyta</taxon>
        <taxon>Spermatophyta</taxon>
        <taxon>Magnoliopsida</taxon>
        <taxon>eudicotyledons</taxon>
        <taxon>Gunneridae</taxon>
        <taxon>Pentapetalae</taxon>
        <taxon>rosids</taxon>
        <taxon>malvids</taxon>
        <taxon>Malvales</taxon>
        <taxon>Malvaceae</taxon>
        <taxon>Helicteroideae</taxon>
        <taxon>Durio</taxon>
    </lineage>
</organism>
<name>A0A6P6B7M9_DURZI</name>
<dbReference type="GO" id="GO:0015031">
    <property type="term" value="P:protein transport"/>
    <property type="evidence" value="ECO:0007669"/>
    <property type="project" value="UniProtKB-KW"/>
</dbReference>
<feature type="region of interest" description="Disordered" evidence="9">
    <location>
        <begin position="142"/>
        <end position="197"/>
    </location>
</feature>
<proteinExistence type="inferred from homology"/>
<keyword evidence="5 10" id="KW-1133">Transmembrane helix</keyword>
<feature type="compositionally biased region" description="Polar residues" evidence="9">
    <location>
        <begin position="173"/>
        <end position="182"/>
    </location>
</feature>
<dbReference type="Proteomes" id="UP000515121">
    <property type="component" value="Unplaced"/>
</dbReference>
<dbReference type="RefSeq" id="XP_022772906.1">
    <property type="nucleotide sequence ID" value="XM_022917171.1"/>
</dbReference>
<dbReference type="PANTHER" id="PTHR34949:SF6">
    <property type="entry name" value="EXPRESSED PROTEIN"/>
    <property type="match status" value="1"/>
</dbReference>
<evidence type="ECO:0000256" key="8">
    <source>
        <dbReference type="ARBA" id="ARBA00037801"/>
    </source>
</evidence>
<dbReference type="OrthoDB" id="1889309at2759"/>
<dbReference type="PANTHER" id="PTHR34949">
    <property type="entry name" value="OS05G0443700 PROTEIN"/>
    <property type="match status" value="1"/>
</dbReference>
<evidence type="ECO:0000256" key="9">
    <source>
        <dbReference type="SAM" id="MobiDB-lite"/>
    </source>
</evidence>
<evidence type="ECO:0000256" key="5">
    <source>
        <dbReference type="ARBA" id="ARBA00022989"/>
    </source>
</evidence>
<evidence type="ECO:0000256" key="10">
    <source>
        <dbReference type="SAM" id="Phobius"/>
    </source>
</evidence>
<dbReference type="GO" id="GO:0005794">
    <property type="term" value="C:Golgi apparatus"/>
    <property type="evidence" value="ECO:0007669"/>
    <property type="project" value="UniProtKB-SubCell"/>
</dbReference>
<keyword evidence="3 10" id="KW-0812">Transmembrane</keyword>
<dbReference type="GO" id="GO:0048193">
    <property type="term" value="P:Golgi vesicle transport"/>
    <property type="evidence" value="ECO:0007669"/>
    <property type="project" value="InterPro"/>
</dbReference>
<protein>
    <submittedName>
        <fullName evidence="13">Uncharacterized protein LOC111315456</fullName>
    </submittedName>
</protein>
<comment type="subcellular location">
    <subcellularLocation>
        <location evidence="8">Golgi apparatus</location>
        <location evidence="8">trans-Golgi network membrane</location>
        <topology evidence="8">Single-pass type IV membrane protein</topology>
    </subcellularLocation>
</comment>
<evidence type="ECO:0000313" key="13">
    <source>
        <dbReference type="RefSeq" id="XP_022772906.1"/>
    </source>
</evidence>
<gene>
    <name evidence="13" type="primary">LOC111315456</name>
</gene>
<sequence>MASSFDRWEKDPFFSVAEEVQESADRMESTYRTWIDAKKPDSSSWNFEELRRDLRTALSTTKWQLEEFERAVQSSYSQCSSEDARHRHREFIVAIEDQILKIEKSLQESAHSEGKTSMHWVRLNEGECNELALFLSGPSASVDKKLPPKSHGRDNEIPRGINKESVPDCLKNAGQSVDWSSSEAKDEKSHGHRRTASASADIGAWKIAIVDDVLQQNSSNGQPSIPPRKVPSVSGFLNSMESVAKLKWSKNGIRKCKAVDHQQESDTELLRPPQLATGSNTCNERTRSCLDCDDCYNKQLYGWYGAIQRQLQRSQYQMQYGRPIKLAVWFVLLLCLIVLIAYHRI</sequence>
<dbReference type="SUPFAM" id="SSF47661">
    <property type="entry name" value="t-snare proteins"/>
    <property type="match status" value="1"/>
</dbReference>
<evidence type="ECO:0000256" key="1">
    <source>
        <dbReference type="ARBA" id="ARBA00009063"/>
    </source>
</evidence>
<evidence type="ECO:0000256" key="4">
    <source>
        <dbReference type="ARBA" id="ARBA00022927"/>
    </source>
</evidence>
<comment type="similarity">
    <text evidence="1">Belongs to the syntaxin family.</text>
</comment>
<evidence type="ECO:0000256" key="2">
    <source>
        <dbReference type="ARBA" id="ARBA00022448"/>
    </source>
</evidence>
<evidence type="ECO:0000313" key="12">
    <source>
        <dbReference type="Proteomes" id="UP000515121"/>
    </source>
</evidence>
<dbReference type="InterPro" id="IPR010989">
    <property type="entry name" value="SNARE"/>
</dbReference>
<accession>A0A6P6B7M9</accession>
<dbReference type="FunFam" id="1.20.58.90:FF:000004">
    <property type="entry name" value="Syntaxin 10"/>
    <property type="match status" value="1"/>
</dbReference>